<evidence type="ECO:0000313" key="2">
    <source>
        <dbReference type="Proteomes" id="UP000236736"/>
    </source>
</evidence>
<organism evidence="1 2">
    <name type="scientific">Algoriphagus boritolerans DSM 17298 = JCM 18970</name>
    <dbReference type="NCBI Taxonomy" id="1120964"/>
    <lineage>
        <taxon>Bacteria</taxon>
        <taxon>Pseudomonadati</taxon>
        <taxon>Bacteroidota</taxon>
        <taxon>Cytophagia</taxon>
        <taxon>Cytophagales</taxon>
        <taxon>Cyclobacteriaceae</taxon>
        <taxon>Algoriphagus</taxon>
    </lineage>
</organism>
<accession>A0A1H5U753</accession>
<sequence>MSMLMSEAEINLLATRIKLQISILRPIFFENKEKVGQKIGARSPDYFLKKLKK</sequence>
<evidence type="ECO:0000313" key="1">
    <source>
        <dbReference type="EMBL" id="SEF70864.1"/>
    </source>
</evidence>
<name>A0A1H5U753_9BACT</name>
<proteinExistence type="predicted"/>
<dbReference type="EMBL" id="FNVR01000004">
    <property type="protein sequence ID" value="SEF70864.1"/>
    <property type="molecule type" value="Genomic_DNA"/>
</dbReference>
<gene>
    <name evidence="1" type="ORF">SAMN03080598_01089</name>
</gene>
<protein>
    <submittedName>
        <fullName evidence="1">Uncharacterized protein</fullName>
    </submittedName>
</protein>
<dbReference type="AlphaFoldDB" id="A0A1H5U753"/>
<dbReference type="Proteomes" id="UP000236736">
    <property type="component" value="Unassembled WGS sequence"/>
</dbReference>
<keyword evidence="2" id="KW-1185">Reference proteome</keyword>
<reference evidence="2" key="1">
    <citation type="submission" date="2016-10" db="EMBL/GenBank/DDBJ databases">
        <authorList>
            <person name="Varghese N."/>
            <person name="Submissions S."/>
        </authorList>
    </citation>
    <scope>NUCLEOTIDE SEQUENCE [LARGE SCALE GENOMIC DNA]</scope>
    <source>
        <strain evidence="2">DSM 17298</strain>
    </source>
</reference>